<dbReference type="AlphaFoldDB" id="A0A0J9BAU0"/>
<protein>
    <recommendedName>
        <fullName evidence="2">CAAX prenyl protease 2/Lysostaphin resistance protein A-like domain-containing protein</fullName>
    </recommendedName>
</protein>
<feature type="transmembrane region" description="Helical" evidence="1">
    <location>
        <begin position="184"/>
        <end position="208"/>
    </location>
</feature>
<feature type="transmembrane region" description="Helical" evidence="1">
    <location>
        <begin position="149"/>
        <end position="172"/>
    </location>
</feature>
<evidence type="ECO:0000259" key="2">
    <source>
        <dbReference type="Pfam" id="PF02517"/>
    </source>
</evidence>
<feature type="transmembrane region" description="Helical" evidence="1">
    <location>
        <begin position="32"/>
        <end position="51"/>
    </location>
</feature>
<dbReference type="GO" id="GO:0080120">
    <property type="term" value="P:CAAX-box protein maturation"/>
    <property type="evidence" value="ECO:0007669"/>
    <property type="project" value="UniProtKB-ARBA"/>
</dbReference>
<feature type="transmembrane region" description="Helical" evidence="1">
    <location>
        <begin position="63"/>
        <end position="79"/>
    </location>
</feature>
<feature type="transmembrane region" description="Helical" evidence="1">
    <location>
        <begin position="254"/>
        <end position="275"/>
    </location>
</feature>
<organism evidence="3 4">
    <name type="scientific">[Clostridium] citroniae WAL-19142</name>
    <dbReference type="NCBI Taxonomy" id="742734"/>
    <lineage>
        <taxon>Bacteria</taxon>
        <taxon>Bacillati</taxon>
        <taxon>Bacillota</taxon>
        <taxon>Clostridia</taxon>
        <taxon>Lachnospirales</taxon>
        <taxon>Lachnospiraceae</taxon>
        <taxon>Enterocloster</taxon>
    </lineage>
</organism>
<evidence type="ECO:0000256" key="1">
    <source>
        <dbReference type="SAM" id="Phobius"/>
    </source>
</evidence>
<evidence type="ECO:0000313" key="3">
    <source>
        <dbReference type="EMBL" id="KMW09497.1"/>
    </source>
</evidence>
<dbReference type="PATRIC" id="fig|742734.4.peg.6051"/>
<name>A0A0J9BAU0_9FIRM</name>
<comment type="caution">
    <text evidence="3">The sequence shown here is derived from an EMBL/GenBank/DDBJ whole genome shotgun (WGS) entry which is preliminary data.</text>
</comment>
<dbReference type="OrthoDB" id="2035856at2"/>
<sequence>MNSREKDSAEGLSNQQKIWKSTGVLLYSLRPLLLYIIVPALVTMLGNILIGGRDTREIIKESGNFYYTLGIIFTFLILYRQSKRRGSFLQEDVTLEYRGLERRKLLYLIGIGFGFGFFFSAVITVVPFPEVLMQSYISSSEAVKDGTDPILALLSTILLAPVVEEIIFRGYMLNRLLGWFNEKYSILIVSVVFALCHVSPIWMVYAFIMGTLLAKVSVEEDNIAYSIALHMGFNLNVLPIWVINHIPAWKQMLFSSHGMIALYGGGFCLLAVWLLKSYRKETTLW</sequence>
<dbReference type="PANTHER" id="PTHR39430">
    <property type="entry name" value="MEMBRANE-ASSOCIATED PROTEASE-RELATED"/>
    <property type="match status" value="1"/>
</dbReference>
<keyword evidence="1" id="KW-1133">Transmembrane helix</keyword>
<feature type="transmembrane region" description="Helical" evidence="1">
    <location>
        <begin position="223"/>
        <end position="242"/>
    </location>
</feature>
<dbReference type="EMBL" id="ADLK01000064">
    <property type="protein sequence ID" value="KMW09497.1"/>
    <property type="molecule type" value="Genomic_DNA"/>
</dbReference>
<accession>A0A0J9BAU0</accession>
<dbReference type="GO" id="GO:0004175">
    <property type="term" value="F:endopeptidase activity"/>
    <property type="evidence" value="ECO:0007669"/>
    <property type="project" value="UniProtKB-ARBA"/>
</dbReference>
<evidence type="ECO:0000313" key="4">
    <source>
        <dbReference type="Proteomes" id="UP000037392"/>
    </source>
</evidence>
<proteinExistence type="predicted"/>
<dbReference type="Proteomes" id="UP000037392">
    <property type="component" value="Unassembled WGS sequence"/>
</dbReference>
<gene>
    <name evidence="3" type="ORF">HMPREF9470_05645</name>
</gene>
<dbReference type="GeneID" id="93166619"/>
<reference evidence="3 4" key="1">
    <citation type="submission" date="2011-04" db="EMBL/GenBank/DDBJ databases">
        <title>The Genome Sequence of Clostridium citroniae WAL-19142.</title>
        <authorList>
            <consortium name="The Broad Institute Genome Sequencing Platform"/>
            <person name="Earl A."/>
            <person name="Ward D."/>
            <person name="Feldgarden M."/>
            <person name="Gevers D."/>
            <person name="Warren Y.A."/>
            <person name="Tyrrell K.L."/>
            <person name="Citron D.M."/>
            <person name="Goldstein E.J."/>
            <person name="Daigneault M."/>
            <person name="Allen-Vercoe E."/>
            <person name="Young S.K."/>
            <person name="Zeng Q."/>
            <person name="Gargeya S."/>
            <person name="Fitzgerald M."/>
            <person name="Haas B."/>
            <person name="Abouelleil A."/>
            <person name="Alvarado L."/>
            <person name="Arachchi H.M."/>
            <person name="Berlin A."/>
            <person name="Brown A."/>
            <person name="Chapman S.B."/>
            <person name="Chen Z."/>
            <person name="Dunbar C."/>
            <person name="Freedman E."/>
            <person name="Gearin G."/>
            <person name="Gellesch M."/>
            <person name="Goldberg J."/>
            <person name="Griggs A."/>
            <person name="Gujja S."/>
            <person name="Heilman E.R."/>
            <person name="Heiman D."/>
            <person name="Howarth C."/>
            <person name="Larson L."/>
            <person name="Lui A."/>
            <person name="MacDonald P.J."/>
            <person name="Mehta T."/>
            <person name="Montmayeur A."/>
            <person name="Murphy C."/>
            <person name="Neiman D."/>
            <person name="Pearson M."/>
            <person name="Priest M."/>
            <person name="Roberts A."/>
            <person name="Saif S."/>
            <person name="Shea T."/>
            <person name="Shenoy N."/>
            <person name="Sisk P."/>
            <person name="Stolte C."/>
            <person name="Sykes S."/>
            <person name="White J."/>
            <person name="Yandava C."/>
            <person name="Wortman J."/>
            <person name="Nusbaum C."/>
            <person name="Birren B."/>
        </authorList>
    </citation>
    <scope>NUCLEOTIDE SEQUENCE [LARGE SCALE GENOMIC DNA]</scope>
    <source>
        <strain evidence="3 4">WAL-19142</strain>
    </source>
</reference>
<keyword evidence="1" id="KW-0472">Membrane</keyword>
<keyword evidence="1" id="KW-0812">Transmembrane</keyword>
<feature type="transmembrane region" description="Helical" evidence="1">
    <location>
        <begin position="105"/>
        <end position="129"/>
    </location>
</feature>
<dbReference type="PANTHER" id="PTHR39430:SF1">
    <property type="entry name" value="PROTEASE"/>
    <property type="match status" value="1"/>
</dbReference>
<feature type="domain" description="CAAX prenyl protease 2/Lysostaphin resistance protein A-like" evidence="2">
    <location>
        <begin position="149"/>
        <end position="235"/>
    </location>
</feature>
<dbReference type="InterPro" id="IPR003675">
    <property type="entry name" value="Rce1/LyrA-like_dom"/>
</dbReference>
<dbReference type="Pfam" id="PF02517">
    <property type="entry name" value="Rce1-like"/>
    <property type="match status" value="1"/>
</dbReference>
<dbReference type="RefSeq" id="WP_048931366.1">
    <property type="nucleotide sequence ID" value="NZ_KQ235889.1"/>
</dbReference>